<keyword evidence="2" id="KW-1133">Transmembrane helix</keyword>
<evidence type="ECO:0000256" key="2">
    <source>
        <dbReference type="SAM" id="Phobius"/>
    </source>
</evidence>
<protein>
    <recommendedName>
        <fullName evidence="5">Dynamin</fullName>
    </recommendedName>
</protein>
<feature type="region of interest" description="Disordered" evidence="1">
    <location>
        <begin position="33"/>
        <end position="67"/>
    </location>
</feature>
<evidence type="ECO:0000313" key="4">
    <source>
        <dbReference type="Proteomes" id="UP000192903"/>
    </source>
</evidence>
<keyword evidence="2" id="KW-0812">Transmembrane</keyword>
<evidence type="ECO:0008006" key="5">
    <source>
        <dbReference type="Google" id="ProtNLM"/>
    </source>
</evidence>
<dbReference type="Proteomes" id="UP000192903">
    <property type="component" value="Unassembled WGS sequence"/>
</dbReference>
<reference evidence="4" key="1">
    <citation type="submission" date="2017-04" db="EMBL/GenBank/DDBJ databases">
        <authorList>
            <person name="Varghese N."/>
            <person name="Submissions S."/>
        </authorList>
    </citation>
    <scope>NUCLEOTIDE SEQUENCE [LARGE SCALE GENOMIC DNA]</scope>
    <source>
        <strain evidence="4">B4P</strain>
    </source>
</reference>
<evidence type="ECO:0000313" key="3">
    <source>
        <dbReference type="EMBL" id="SMF08910.1"/>
    </source>
</evidence>
<evidence type="ECO:0000256" key="1">
    <source>
        <dbReference type="SAM" id="MobiDB-lite"/>
    </source>
</evidence>
<proteinExistence type="predicted"/>
<name>A0A1X7D5S3_9HYPH</name>
<feature type="transmembrane region" description="Helical" evidence="2">
    <location>
        <begin position="7"/>
        <end position="27"/>
    </location>
</feature>
<dbReference type="RefSeq" id="WP_085420416.1">
    <property type="nucleotide sequence ID" value="NZ_FXAF01000002.1"/>
</dbReference>
<dbReference type="EMBL" id="FXAF01000002">
    <property type="protein sequence ID" value="SMF08910.1"/>
    <property type="molecule type" value="Genomic_DNA"/>
</dbReference>
<dbReference type="AlphaFoldDB" id="A0A1X7D5S3"/>
<gene>
    <name evidence="3" type="ORF">SAMN02982989_5035</name>
</gene>
<keyword evidence="2" id="KW-0472">Membrane</keyword>
<accession>A0A1X7D5S3</accession>
<sequence length="67" mass="6620">MTRAGRANSIIGAIIVVFLVLALGYYFTGSQDTAQAPGAPAATDTAQTPAPAPAPGTDTTNTGSTNP</sequence>
<keyword evidence="4" id="KW-1185">Reference proteome</keyword>
<organism evidence="3 4">
    <name type="scientific">Xaviernesmea oryzae</name>
    <dbReference type="NCBI Taxonomy" id="464029"/>
    <lineage>
        <taxon>Bacteria</taxon>
        <taxon>Pseudomonadati</taxon>
        <taxon>Pseudomonadota</taxon>
        <taxon>Alphaproteobacteria</taxon>
        <taxon>Hyphomicrobiales</taxon>
        <taxon>Rhizobiaceae</taxon>
        <taxon>Rhizobium/Agrobacterium group</taxon>
        <taxon>Xaviernesmea</taxon>
    </lineage>
</organism>
<dbReference type="STRING" id="464029.SAMN02982989_5035"/>